<evidence type="ECO:0000256" key="1">
    <source>
        <dbReference type="SAM" id="SignalP"/>
    </source>
</evidence>
<name>A0AAW1JRB3_SAPOF</name>
<accession>A0AAW1JRB3</accession>
<keyword evidence="1" id="KW-0732">Signal</keyword>
<keyword evidence="3" id="KW-1185">Reference proteome</keyword>
<organism evidence="2 3">
    <name type="scientific">Saponaria officinalis</name>
    <name type="common">Common soapwort</name>
    <name type="synonym">Lychnis saponaria</name>
    <dbReference type="NCBI Taxonomy" id="3572"/>
    <lineage>
        <taxon>Eukaryota</taxon>
        <taxon>Viridiplantae</taxon>
        <taxon>Streptophyta</taxon>
        <taxon>Embryophyta</taxon>
        <taxon>Tracheophyta</taxon>
        <taxon>Spermatophyta</taxon>
        <taxon>Magnoliopsida</taxon>
        <taxon>eudicotyledons</taxon>
        <taxon>Gunneridae</taxon>
        <taxon>Pentapetalae</taxon>
        <taxon>Caryophyllales</taxon>
        <taxon>Caryophyllaceae</taxon>
        <taxon>Caryophylleae</taxon>
        <taxon>Saponaria</taxon>
    </lineage>
</organism>
<feature type="chain" id="PRO_5043452509" evidence="1">
    <location>
        <begin position="24"/>
        <end position="96"/>
    </location>
</feature>
<dbReference type="Proteomes" id="UP001443914">
    <property type="component" value="Unassembled WGS sequence"/>
</dbReference>
<evidence type="ECO:0000313" key="2">
    <source>
        <dbReference type="EMBL" id="KAK9707097.1"/>
    </source>
</evidence>
<feature type="signal peptide" evidence="1">
    <location>
        <begin position="1"/>
        <end position="23"/>
    </location>
</feature>
<sequence>MQTVLSKLAVLLLLLILINGVSNISTLEARSQKHRSSEVPKQNKIDCTSDEHCNPFSPKIDIACKDSGDCQTRCNDFDGIFTCYDKDAYCKCLLDS</sequence>
<protein>
    <submittedName>
        <fullName evidence="2">Uncharacterized protein</fullName>
    </submittedName>
</protein>
<evidence type="ECO:0000313" key="3">
    <source>
        <dbReference type="Proteomes" id="UP001443914"/>
    </source>
</evidence>
<gene>
    <name evidence="2" type="ORF">RND81_07G172600</name>
</gene>
<dbReference type="AlphaFoldDB" id="A0AAW1JRB3"/>
<dbReference type="EMBL" id="JBDFQZ010000007">
    <property type="protein sequence ID" value="KAK9707097.1"/>
    <property type="molecule type" value="Genomic_DNA"/>
</dbReference>
<proteinExistence type="predicted"/>
<reference evidence="2" key="1">
    <citation type="submission" date="2024-03" db="EMBL/GenBank/DDBJ databases">
        <title>WGS assembly of Saponaria officinalis var. Norfolk2.</title>
        <authorList>
            <person name="Jenkins J."/>
            <person name="Shu S."/>
            <person name="Grimwood J."/>
            <person name="Barry K."/>
            <person name="Goodstein D."/>
            <person name="Schmutz J."/>
            <person name="Leebens-Mack J."/>
            <person name="Osbourn A."/>
        </authorList>
    </citation>
    <scope>NUCLEOTIDE SEQUENCE [LARGE SCALE GENOMIC DNA]</scope>
    <source>
        <strain evidence="2">JIC</strain>
    </source>
</reference>
<comment type="caution">
    <text evidence="2">The sequence shown here is derived from an EMBL/GenBank/DDBJ whole genome shotgun (WGS) entry which is preliminary data.</text>
</comment>